<feature type="non-terminal residue" evidence="2">
    <location>
        <position position="478"/>
    </location>
</feature>
<organism evidence="2">
    <name type="scientific">uncultured Friedmanniella sp</name>
    <dbReference type="NCBI Taxonomy" id="335381"/>
    <lineage>
        <taxon>Bacteria</taxon>
        <taxon>Bacillati</taxon>
        <taxon>Actinomycetota</taxon>
        <taxon>Actinomycetes</taxon>
        <taxon>Propionibacteriales</taxon>
        <taxon>Nocardioidaceae</taxon>
        <taxon>Friedmanniella</taxon>
        <taxon>environmental samples</taxon>
    </lineage>
</organism>
<dbReference type="SUPFAM" id="SSF50993">
    <property type="entry name" value="Peptidase/esterase 'gauge' domain"/>
    <property type="match status" value="1"/>
</dbReference>
<dbReference type="SUPFAM" id="SSF53474">
    <property type="entry name" value="alpha/beta-Hydrolases"/>
    <property type="match status" value="1"/>
</dbReference>
<evidence type="ECO:0000313" key="2">
    <source>
        <dbReference type="EMBL" id="CAA9293538.1"/>
    </source>
</evidence>
<dbReference type="GO" id="GO:0070012">
    <property type="term" value="F:oligopeptidase activity"/>
    <property type="evidence" value="ECO:0007669"/>
    <property type="project" value="TreeGrafter"/>
</dbReference>
<dbReference type="PANTHER" id="PTHR42881:SF2">
    <property type="entry name" value="PROLYL ENDOPEPTIDASE"/>
    <property type="match status" value="1"/>
</dbReference>
<proteinExistence type="predicted"/>
<dbReference type="Gene3D" id="3.40.50.1820">
    <property type="entry name" value="alpha/beta hydrolase"/>
    <property type="match status" value="1"/>
</dbReference>
<dbReference type="InterPro" id="IPR029058">
    <property type="entry name" value="AB_hydrolase_fold"/>
</dbReference>
<accession>A0A6J4K1T3</accession>
<gene>
    <name evidence="2" type="ORF">AVDCRST_MAG48-746</name>
</gene>
<dbReference type="PANTHER" id="PTHR42881">
    <property type="entry name" value="PROLYL ENDOPEPTIDASE"/>
    <property type="match status" value="1"/>
</dbReference>
<dbReference type="GO" id="GO:0004252">
    <property type="term" value="F:serine-type endopeptidase activity"/>
    <property type="evidence" value="ECO:0007669"/>
    <property type="project" value="UniProtKB-EC"/>
</dbReference>
<evidence type="ECO:0000259" key="1">
    <source>
        <dbReference type="Pfam" id="PF02897"/>
    </source>
</evidence>
<name>A0A6J4K1T3_9ACTN</name>
<feature type="domain" description="Peptidase S9A N-terminal" evidence="1">
    <location>
        <begin position="5"/>
        <end position="417"/>
    </location>
</feature>
<sequence>MVDYPHTRRDDIREQLHGRTVEDPYRWLEDPDAAETADWVQRQNATSGAYLADLPERAWFGATMAAVLARPRAGTPLHRGGRYLVSRNDGRQNQDVWYVADSLAELLEGGRVLVDPNTFSAEGTSSLAALVLRSDGAQLAYAVSEGGSDWHTFHLLDVDSGAEVADVGVQTKFSEPVWLPDGRSFVYTAFDHEGHAEGTQTSALAGGKLRLHRVGEPVDSDALLLEFHDERLMTWSETTDDDRWLVVSIVAGTENQNRLWAYPVLTEDGRSRLGDPLKVVDEPVAEFTLVRSEGSTLYLSTDDEAERGRVVAVDLEAFRLGRDDAWREVLAETEHTLGQVVAAGAGFVTVHLVDAQSRVSRYDLRGRLLGRVDLPAGAVVGLEGHAGDDEVFVGLSSVVSPTAAHLVDFPSGEVTPLPGLVQGGASGFVPPEVTVERAAATSADGTRVPYFLVRPAGVTVDGPRPALLWGYGGFKIPL</sequence>
<dbReference type="InterPro" id="IPR051167">
    <property type="entry name" value="Prolyl_oligopep/macrocyclase"/>
</dbReference>
<dbReference type="Gene3D" id="2.130.10.120">
    <property type="entry name" value="Prolyl oligopeptidase, N-terminal domain"/>
    <property type="match status" value="1"/>
</dbReference>
<dbReference type="EMBL" id="CADCTS010000109">
    <property type="protein sequence ID" value="CAA9293538.1"/>
    <property type="molecule type" value="Genomic_DNA"/>
</dbReference>
<protein>
    <submittedName>
        <fullName evidence="2">Prolyl endopeptidase</fullName>
        <ecNumber evidence="2">3.4.21.26</ecNumber>
    </submittedName>
</protein>
<reference evidence="2" key="1">
    <citation type="submission" date="2020-02" db="EMBL/GenBank/DDBJ databases">
        <authorList>
            <person name="Meier V. D."/>
        </authorList>
    </citation>
    <scope>NUCLEOTIDE SEQUENCE</scope>
    <source>
        <strain evidence="2">AVDCRST_MAG48</strain>
    </source>
</reference>
<keyword evidence="2" id="KW-0378">Hydrolase</keyword>
<dbReference type="GO" id="GO:0005829">
    <property type="term" value="C:cytosol"/>
    <property type="evidence" value="ECO:0007669"/>
    <property type="project" value="TreeGrafter"/>
</dbReference>
<dbReference type="Pfam" id="PF02897">
    <property type="entry name" value="Peptidase_S9_N"/>
    <property type="match status" value="1"/>
</dbReference>
<dbReference type="InterPro" id="IPR023302">
    <property type="entry name" value="Pept_S9A_N"/>
</dbReference>
<dbReference type="EC" id="3.4.21.26" evidence="2"/>
<dbReference type="AlphaFoldDB" id="A0A6J4K1T3"/>